<evidence type="ECO:0000313" key="5">
    <source>
        <dbReference type="EMBL" id="SDL85193.1"/>
    </source>
</evidence>
<sequence length="281" mass="30042">MSIGDALKADLSSFSPQERRVARVLLADYPRAALGTSAELAAAAGVSPPTVVRFARSLGHSGFPALQQALLDELSERVASPLSLYEDSRADRAEGHWLDRGVQVATASITQSLTAIPTAELDAAVTLLADPRMRVRAVGGRFSGHLAGYLARHLRQIRTNVSAPDDGQTIDAADVIDADRRDVFVVYDFRRYQTSTVERATELADAGAHIVCVTDEWLSPVAQAAEVVLPTSVRSTGAFDSAAAAFVLTELLVDAVLDRLGPAAVERMRRWEAASAHEVLA</sequence>
<dbReference type="Proteomes" id="UP000198680">
    <property type="component" value="Unassembled WGS sequence"/>
</dbReference>
<dbReference type="Gene3D" id="3.40.50.10490">
    <property type="entry name" value="Glucose-6-phosphate isomerase like protein, domain 1"/>
    <property type="match status" value="1"/>
</dbReference>
<dbReference type="InterPro" id="IPR046348">
    <property type="entry name" value="SIS_dom_sf"/>
</dbReference>
<protein>
    <submittedName>
        <fullName evidence="5">Transcriptional regulator, RpiR family</fullName>
    </submittedName>
</protein>
<dbReference type="InterPro" id="IPR001347">
    <property type="entry name" value="SIS_dom"/>
</dbReference>
<keyword evidence="6" id="KW-1185">Reference proteome</keyword>
<dbReference type="AlphaFoldDB" id="A0A1G9NFM3"/>
<accession>A0A1G9NFM3</accession>
<organism evidence="5 6">
    <name type="scientific">Geodermatophilus siccatus</name>
    <dbReference type="NCBI Taxonomy" id="1137991"/>
    <lineage>
        <taxon>Bacteria</taxon>
        <taxon>Bacillati</taxon>
        <taxon>Actinomycetota</taxon>
        <taxon>Actinomycetes</taxon>
        <taxon>Geodermatophilales</taxon>
        <taxon>Geodermatophilaceae</taxon>
        <taxon>Geodermatophilus</taxon>
    </lineage>
</organism>
<keyword evidence="2" id="KW-0238">DNA-binding</keyword>
<evidence type="ECO:0000256" key="3">
    <source>
        <dbReference type="ARBA" id="ARBA00023163"/>
    </source>
</evidence>
<name>A0A1G9NFM3_9ACTN</name>
<dbReference type="InterPro" id="IPR035472">
    <property type="entry name" value="RpiR-like_SIS"/>
</dbReference>
<dbReference type="PANTHER" id="PTHR30514:SF18">
    <property type="entry name" value="RPIR-FAMILY TRANSCRIPTIONAL REGULATOR"/>
    <property type="match status" value="1"/>
</dbReference>
<dbReference type="GO" id="GO:1901135">
    <property type="term" value="P:carbohydrate derivative metabolic process"/>
    <property type="evidence" value="ECO:0007669"/>
    <property type="project" value="InterPro"/>
</dbReference>
<dbReference type="GO" id="GO:0003700">
    <property type="term" value="F:DNA-binding transcription factor activity"/>
    <property type="evidence" value="ECO:0007669"/>
    <property type="project" value="InterPro"/>
</dbReference>
<proteinExistence type="predicted"/>
<feature type="domain" description="HTH rpiR-type" evidence="4">
    <location>
        <begin position="1"/>
        <end position="77"/>
    </location>
</feature>
<dbReference type="EMBL" id="FNHE01000002">
    <property type="protein sequence ID" value="SDL85193.1"/>
    <property type="molecule type" value="Genomic_DNA"/>
</dbReference>
<dbReference type="InterPro" id="IPR036388">
    <property type="entry name" value="WH-like_DNA-bd_sf"/>
</dbReference>
<dbReference type="OrthoDB" id="3574600at2"/>
<dbReference type="PANTHER" id="PTHR30514">
    <property type="entry name" value="GLUCOKINASE"/>
    <property type="match status" value="1"/>
</dbReference>
<dbReference type="InterPro" id="IPR047640">
    <property type="entry name" value="RpiR-like"/>
</dbReference>
<dbReference type="PROSITE" id="PS51071">
    <property type="entry name" value="HTH_RPIR"/>
    <property type="match status" value="1"/>
</dbReference>
<dbReference type="STRING" id="1137991.SAMN05660642_01016"/>
<dbReference type="Pfam" id="PF01380">
    <property type="entry name" value="SIS"/>
    <property type="match status" value="1"/>
</dbReference>
<dbReference type="RefSeq" id="WP_091214628.1">
    <property type="nucleotide sequence ID" value="NZ_FNHE01000002.1"/>
</dbReference>
<dbReference type="InterPro" id="IPR009057">
    <property type="entry name" value="Homeodomain-like_sf"/>
</dbReference>
<reference evidence="6" key="1">
    <citation type="submission" date="2016-10" db="EMBL/GenBank/DDBJ databases">
        <authorList>
            <person name="Varghese N."/>
            <person name="Submissions S."/>
        </authorList>
    </citation>
    <scope>NUCLEOTIDE SEQUENCE [LARGE SCALE GENOMIC DNA]</scope>
    <source>
        <strain evidence="6">DSM 45419</strain>
    </source>
</reference>
<dbReference type="InterPro" id="IPR000281">
    <property type="entry name" value="HTH_RpiR"/>
</dbReference>
<evidence type="ECO:0000256" key="2">
    <source>
        <dbReference type="ARBA" id="ARBA00023125"/>
    </source>
</evidence>
<evidence type="ECO:0000313" key="6">
    <source>
        <dbReference type="Proteomes" id="UP000198680"/>
    </source>
</evidence>
<keyword evidence="3" id="KW-0804">Transcription</keyword>
<dbReference type="GO" id="GO:0097367">
    <property type="term" value="F:carbohydrate derivative binding"/>
    <property type="evidence" value="ECO:0007669"/>
    <property type="project" value="InterPro"/>
</dbReference>
<dbReference type="CDD" id="cd05013">
    <property type="entry name" value="SIS_RpiR"/>
    <property type="match status" value="1"/>
</dbReference>
<dbReference type="SUPFAM" id="SSF46689">
    <property type="entry name" value="Homeodomain-like"/>
    <property type="match status" value="1"/>
</dbReference>
<dbReference type="Pfam" id="PF01418">
    <property type="entry name" value="HTH_6"/>
    <property type="match status" value="1"/>
</dbReference>
<dbReference type="GO" id="GO:0003677">
    <property type="term" value="F:DNA binding"/>
    <property type="evidence" value="ECO:0007669"/>
    <property type="project" value="UniProtKB-KW"/>
</dbReference>
<dbReference type="Gene3D" id="1.10.10.10">
    <property type="entry name" value="Winged helix-like DNA-binding domain superfamily/Winged helix DNA-binding domain"/>
    <property type="match status" value="1"/>
</dbReference>
<keyword evidence="1" id="KW-0805">Transcription regulation</keyword>
<evidence type="ECO:0000256" key="1">
    <source>
        <dbReference type="ARBA" id="ARBA00023015"/>
    </source>
</evidence>
<gene>
    <name evidence="5" type="ORF">SAMN05660642_01016</name>
</gene>
<evidence type="ECO:0000259" key="4">
    <source>
        <dbReference type="PROSITE" id="PS51071"/>
    </source>
</evidence>
<dbReference type="SUPFAM" id="SSF53697">
    <property type="entry name" value="SIS domain"/>
    <property type="match status" value="1"/>
</dbReference>